<gene>
    <name evidence="1" type="ORF">FHS59_003550</name>
</gene>
<dbReference type="EMBL" id="JACIJO010000003">
    <property type="protein sequence ID" value="MBB6327907.1"/>
    <property type="molecule type" value="Genomic_DNA"/>
</dbReference>
<accession>A0A841MQU7</accession>
<evidence type="ECO:0000313" key="2">
    <source>
        <dbReference type="Proteomes" id="UP000588604"/>
    </source>
</evidence>
<dbReference type="AlphaFoldDB" id="A0A841MQU7"/>
<organism evidence="1 2">
    <name type="scientific">Algoriphagus iocasae</name>
    <dbReference type="NCBI Taxonomy" id="1836499"/>
    <lineage>
        <taxon>Bacteria</taxon>
        <taxon>Pseudomonadati</taxon>
        <taxon>Bacteroidota</taxon>
        <taxon>Cytophagia</taxon>
        <taxon>Cytophagales</taxon>
        <taxon>Cyclobacteriaceae</taxon>
        <taxon>Algoriphagus</taxon>
    </lineage>
</organism>
<keyword evidence="2" id="KW-1185">Reference proteome</keyword>
<proteinExistence type="predicted"/>
<sequence length="43" mass="5351">MVIDYNRKLLKQLIQIIEFIFRRFKLLIPIMAHQFLTVIKKNY</sequence>
<protein>
    <submittedName>
        <fullName evidence="1">Uncharacterized protein</fullName>
    </submittedName>
</protein>
<name>A0A841MQU7_9BACT</name>
<dbReference type="Proteomes" id="UP000588604">
    <property type="component" value="Unassembled WGS sequence"/>
</dbReference>
<reference evidence="1 2" key="1">
    <citation type="submission" date="2020-08" db="EMBL/GenBank/DDBJ databases">
        <title>Genomic Encyclopedia of Type Strains, Phase IV (KMG-IV): sequencing the most valuable type-strain genomes for metagenomic binning, comparative biology and taxonomic classification.</title>
        <authorList>
            <person name="Goeker M."/>
        </authorList>
    </citation>
    <scope>NUCLEOTIDE SEQUENCE [LARGE SCALE GENOMIC DNA]</scope>
    <source>
        <strain evidence="1 2">DSM 102044</strain>
    </source>
</reference>
<evidence type="ECO:0000313" key="1">
    <source>
        <dbReference type="EMBL" id="MBB6327907.1"/>
    </source>
</evidence>
<comment type="caution">
    <text evidence="1">The sequence shown here is derived from an EMBL/GenBank/DDBJ whole genome shotgun (WGS) entry which is preliminary data.</text>
</comment>